<protein>
    <submittedName>
        <fullName evidence="2">Uncharacterized protein</fullName>
    </submittedName>
</protein>
<keyword evidence="3" id="KW-1185">Reference proteome</keyword>
<proteinExistence type="predicted"/>
<organism evidence="2 3">
    <name type="scientific">Nocardia vermiculata</name>
    <dbReference type="NCBI Taxonomy" id="257274"/>
    <lineage>
        <taxon>Bacteria</taxon>
        <taxon>Bacillati</taxon>
        <taxon>Actinomycetota</taxon>
        <taxon>Actinomycetes</taxon>
        <taxon>Mycobacteriales</taxon>
        <taxon>Nocardiaceae</taxon>
        <taxon>Nocardia</taxon>
    </lineage>
</organism>
<evidence type="ECO:0000313" key="2">
    <source>
        <dbReference type="EMBL" id="NKY54220.1"/>
    </source>
</evidence>
<reference evidence="2 3" key="1">
    <citation type="submission" date="2020-04" db="EMBL/GenBank/DDBJ databases">
        <title>MicrobeNet Type strains.</title>
        <authorList>
            <person name="Nicholson A.C."/>
        </authorList>
    </citation>
    <scope>NUCLEOTIDE SEQUENCE [LARGE SCALE GENOMIC DNA]</scope>
    <source>
        <strain evidence="2 3">JCM 12354</strain>
    </source>
</reference>
<name>A0A846Y8P9_9NOCA</name>
<dbReference type="Proteomes" id="UP000565711">
    <property type="component" value="Unassembled WGS sequence"/>
</dbReference>
<evidence type="ECO:0000256" key="1">
    <source>
        <dbReference type="SAM" id="MobiDB-lite"/>
    </source>
</evidence>
<sequence>MRGGEIGNLSVPRGTGFGTPIDPAGFDDPEKLLDHLRQRIEELRE</sequence>
<feature type="region of interest" description="Disordered" evidence="1">
    <location>
        <begin position="1"/>
        <end position="29"/>
    </location>
</feature>
<dbReference type="RefSeq" id="WP_168436205.1">
    <property type="nucleotide sequence ID" value="NZ_JAAXOP010000026.1"/>
</dbReference>
<accession>A0A846Y8P9</accession>
<gene>
    <name evidence="2" type="ORF">HGA08_28920</name>
</gene>
<comment type="caution">
    <text evidence="2">The sequence shown here is derived from an EMBL/GenBank/DDBJ whole genome shotgun (WGS) entry which is preliminary data.</text>
</comment>
<evidence type="ECO:0000313" key="3">
    <source>
        <dbReference type="Proteomes" id="UP000565711"/>
    </source>
</evidence>
<dbReference type="AlphaFoldDB" id="A0A846Y8P9"/>
<dbReference type="EMBL" id="JAAXOP010000026">
    <property type="protein sequence ID" value="NKY54220.1"/>
    <property type="molecule type" value="Genomic_DNA"/>
</dbReference>